<dbReference type="Proteomes" id="UP000271650">
    <property type="component" value="Chromosome"/>
</dbReference>
<evidence type="ECO:0000313" key="1">
    <source>
        <dbReference type="EMBL" id="XRI77712.1"/>
    </source>
</evidence>
<dbReference type="EMBL" id="CP127527">
    <property type="protein sequence ID" value="XRI77712.1"/>
    <property type="molecule type" value="Genomic_DNA"/>
</dbReference>
<organism evidence="1 2">
    <name type="scientific">Acidithiobacillus sulfuriphilus</name>
    <dbReference type="NCBI Taxonomy" id="1867749"/>
    <lineage>
        <taxon>Bacteria</taxon>
        <taxon>Pseudomonadati</taxon>
        <taxon>Pseudomonadota</taxon>
        <taxon>Acidithiobacillia</taxon>
        <taxon>Acidithiobacillales</taxon>
        <taxon>Acidithiobacillaceae</taxon>
        <taxon>Acidithiobacillus</taxon>
    </lineage>
</organism>
<gene>
    <name evidence="1" type="ORF">EC580_003280</name>
</gene>
<name>A0ACD5HPS1_9PROT</name>
<reference evidence="1 2" key="1">
    <citation type="journal article" date="2019" name="Int. J. Syst. Evol. Microbiol.">
        <title>Acidithiobacillus sulfuriphilus sp. nov.: an extremely acidophilic sulfur-oxidizing chemolithotroph isolated from a neutral pH environment.</title>
        <authorList>
            <person name="Falagan C."/>
            <person name="Moya-Beltran A."/>
            <person name="Castro M."/>
            <person name="Quatrini R."/>
            <person name="Johnson D.B."/>
        </authorList>
    </citation>
    <scope>NUCLEOTIDE SEQUENCE [LARGE SCALE GENOMIC DNA]</scope>
    <source>
        <strain evidence="1 2">CJ-2</strain>
    </source>
</reference>
<keyword evidence="2" id="KW-1185">Reference proteome</keyword>
<evidence type="ECO:0000313" key="2">
    <source>
        <dbReference type="Proteomes" id="UP000271650"/>
    </source>
</evidence>
<accession>A0ACD5HPS1</accession>
<proteinExistence type="predicted"/>
<sequence>MLYTLMGGVAHHTLHLTEAFWLTAAARWEETDPLERSRILLLSEKGDAAPAMVSRLRRFGALPRSVSARDAATLLVQRWHPQLLVISPWSNAMGAWCKGLCSRAEGMNLPILAIGPGGNEDMAMMALDGGADAYLTQPVSDTLLLAQISALLKRNSHWEQVVAGQMEILQVNPRTHRVWVRGQEIRLSRRLFRLLHYLALHPDQTFSARHIASLLSDGSKFIQENSVAAQIHRLRKALDTRHAGEWLETAHGFGYRLTLPPAEKPANPAIPPPQDGCLS</sequence>
<protein>
    <submittedName>
        <fullName evidence="1">Winged helix-turn-helix domain-containing protein</fullName>
    </submittedName>
</protein>